<dbReference type="EMBL" id="MOMC01000015">
    <property type="protein sequence ID" value="ONH31678.1"/>
    <property type="molecule type" value="Genomic_DNA"/>
</dbReference>
<evidence type="ECO:0000313" key="1">
    <source>
        <dbReference type="EMBL" id="ONH31678.1"/>
    </source>
</evidence>
<dbReference type="STRING" id="1834516.BL253_08400"/>
<proteinExistence type="predicted"/>
<evidence type="ECO:0000313" key="2">
    <source>
        <dbReference type="Proteomes" id="UP000188929"/>
    </source>
</evidence>
<dbReference type="Gene3D" id="3.40.30.10">
    <property type="entry name" value="Glutaredoxin"/>
    <property type="match status" value="1"/>
</dbReference>
<reference evidence="2" key="1">
    <citation type="submission" date="2016-10" db="EMBL/GenBank/DDBJ databases">
        <title>Frankia sp. NRRL B-16386 Genome sequencing.</title>
        <authorList>
            <person name="Ghodhbane-Gtari F."/>
            <person name="Swanson E."/>
            <person name="Gueddou A."/>
            <person name="Hezbri K."/>
            <person name="Ktari K."/>
            <person name="Nouioui I."/>
            <person name="Morris K."/>
            <person name="Simpson S."/>
            <person name="Abebe-Akele F."/>
            <person name="Thomas K."/>
            <person name="Gtari M."/>
            <person name="Tisa L.S."/>
        </authorList>
    </citation>
    <scope>NUCLEOTIDE SEQUENCE [LARGE SCALE GENOMIC DNA]</scope>
    <source>
        <strain evidence="2">NRRL B-16386</strain>
    </source>
</reference>
<dbReference type="Pfam" id="PF22234">
    <property type="entry name" value="Rv2466c-like"/>
    <property type="match status" value="1"/>
</dbReference>
<protein>
    <recommendedName>
        <fullName evidence="3">DSBA-like thioredoxin domain-containing protein</fullName>
    </recommendedName>
</protein>
<gene>
    <name evidence="1" type="ORF">BL253_08400</name>
</gene>
<accession>A0A1V2IER6</accession>
<dbReference type="InterPro" id="IPR036249">
    <property type="entry name" value="Thioredoxin-like_sf"/>
</dbReference>
<dbReference type="GO" id="GO:0004364">
    <property type="term" value="F:glutathione transferase activity"/>
    <property type="evidence" value="ECO:0007669"/>
    <property type="project" value="TreeGrafter"/>
</dbReference>
<keyword evidence="2" id="KW-1185">Reference proteome</keyword>
<dbReference type="GO" id="GO:0004602">
    <property type="term" value="F:glutathione peroxidase activity"/>
    <property type="evidence" value="ECO:0007669"/>
    <property type="project" value="TreeGrafter"/>
</dbReference>
<comment type="caution">
    <text evidence="1">The sequence shown here is derived from an EMBL/GenBank/DDBJ whole genome shotgun (WGS) entry which is preliminary data.</text>
</comment>
<dbReference type="RefSeq" id="WP_076815221.1">
    <property type="nucleotide sequence ID" value="NZ_MOMC01000015.1"/>
</dbReference>
<dbReference type="InterPro" id="IPR053977">
    <property type="entry name" value="Rv2466c-like"/>
</dbReference>
<dbReference type="SUPFAM" id="SSF52833">
    <property type="entry name" value="Thioredoxin-like"/>
    <property type="match status" value="1"/>
</dbReference>
<name>A0A1V2IER6_9ACTN</name>
<dbReference type="AlphaFoldDB" id="A0A1V2IER6"/>
<dbReference type="PANTHER" id="PTHR42943:SF2">
    <property type="entry name" value="GLUTATHIONE S-TRANSFERASE KAPPA 1"/>
    <property type="match status" value="1"/>
</dbReference>
<evidence type="ECO:0008006" key="3">
    <source>
        <dbReference type="Google" id="ProtNLM"/>
    </source>
</evidence>
<dbReference type="PANTHER" id="PTHR42943">
    <property type="entry name" value="GLUTATHIONE S-TRANSFERASE KAPPA"/>
    <property type="match status" value="1"/>
</dbReference>
<organism evidence="1 2">
    <name type="scientific">Pseudofrankia asymbiotica</name>
    <dbReference type="NCBI Taxonomy" id="1834516"/>
    <lineage>
        <taxon>Bacteria</taxon>
        <taxon>Bacillati</taxon>
        <taxon>Actinomycetota</taxon>
        <taxon>Actinomycetes</taxon>
        <taxon>Frankiales</taxon>
        <taxon>Frankiaceae</taxon>
        <taxon>Pseudofrankia</taxon>
    </lineage>
</organism>
<dbReference type="InterPro" id="IPR051924">
    <property type="entry name" value="GST_Kappa/NadH"/>
</dbReference>
<dbReference type="Proteomes" id="UP000188929">
    <property type="component" value="Unassembled WGS sequence"/>
</dbReference>
<dbReference type="OrthoDB" id="4125991at2"/>
<dbReference type="GO" id="GO:0006749">
    <property type="term" value="P:glutathione metabolic process"/>
    <property type="evidence" value="ECO:0007669"/>
    <property type="project" value="TreeGrafter"/>
</dbReference>
<sequence length="228" mass="25406">MATVDFYFDVMCPWAYQTSKWIRSIRSERDVDVTWRFFSLEEFNRGEEKKHPWERPWSFGWSLLRIAAYLRRQGEGNDAVGEFYAVAGRMLHEEGRAVHTRDGVDAVIAELGEDPATVEEALGDESTNDEVRADHARAVELGVFGVPSLVVDDGDVLFGPVVAPAPVGPAAGRLWDVVTAWTEFPHLYEMQRSKSPVQQAHIATVFEPFAIARATGSAAASPRVRSRG</sequence>